<feature type="transmembrane region" description="Helical" evidence="4">
    <location>
        <begin position="81"/>
        <end position="100"/>
    </location>
</feature>
<sequence>MMEESNEIRHQGKTFALELVRSVPQGFVETSGTTFAMYVAIQVFEVPVWMKMSIAAAASVGLLLSLFAVQVVRRLGCSVNSASVAVWLAAAMGFAMAAMSGDSAEWYFSGVCLAAVFLALGIPLMSQIYRKHYTNRARGKLFSLAGLVRAVVAALAGIGVGSWLAGKGVDFHPLFWFYSVCCLAMALCVLAMARVRLRRSVQLQLFDAFSHVSEDRAFRKLLICWMLLGMGNLLGFALFVEYITNPDYGYALDAAQAGMITSTIPMLAFIVCVVPWGIVFDRVPFYRVRILVNVFFLTGILVYYLGGSYWALCVGIALHGIARAGGNVIWSLWVTKFAPADHVGEYMSVHSCLTGVRGVLAPVIAFSVAGSMGPGVVALAGGVLVVVSSLMLLPELIEEARGQR</sequence>
<evidence type="ECO:0000259" key="5">
    <source>
        <dbReference type="PROSITE" id="PS50850"/>
    </source>
</evidence>
<evidence type="ECO:0000256" key="3">
    <source>
        <dbReference type="ARBA" id="ARBA00023136"/>
    </source>
</evidence>
<feature type="transmembrane region" description="Helical" evidence="4">
    <location>
        <begin position="141"/>
        <end position="163"/>
    </location>
</feature>
<dbReference type="CDD" id="cd06174">
    <property type="entry name" value="MFS"/>
    <property type="match status" value="1"/>
</dbReference>
<proteinExistence type="predicted"/>
<gene>
    <name evidence="6" type="ORF">HW115_08820</name>
</gene>
<dbReference type="RefSeq" id="WP_178932255.1">
    <property type="nucleotide sequence ID" value="NZ_JACBAZ010000003.1"/>
</dbReference>
<feature type="transmembrane region" description="Helical" evidence="4">
    <location>
        <begin position="175"/>
        <end position="193"/>
    </location>
</feature>
<dbReference type="AlphaFoldDB" id="A0A851GLQ9"/>
<keyword evidence="1 4" id="KW-0812">Transmembrane</keyword>
<dbReference type="InterPro" id="IPR036259">
    <property type="entry name" value="MFS_trans_sf"/>
</dbReference>
<organism evidence="6 7">
    <name type="scientific">Oceaniferula marina</name>
    <dbReference type="NCBI Taxonomy" id="2748318"/>
    <lineage>
        <taxon>Bacteria</taxon>
        <taxon>Pseudomonadati</taxon>
        <taxon>Verrucomicrobiota</taxon>
        <taxon>Verrucomicrobiia</taxon>
        <taxon>Verrucomicrobiales</taxon>
        <taxon>Verrucomicrobiaceae</taxon>
        <taxon>Oceaniferula</taxon>
    </lineage>
</organism>
<dbReference type="Gene3D" id="1.20.1250.20">
    <property type="entry name" value="MFS general substrate transporter like domains"/>
    <property type="match status" value="2"/>
</dbReference>
<feature type="transmembrane region" description="Helical" evidence="4">
    <location>
        <begin position="255"/>
        <end position="278"/>
    </location>
</feature>
<reference evidence="6 7" key="1">
    <citation type="submission" date="2020-07" db="EMBL/GenBank/DDBJ databases">
        <title>Roseicoccus Jingziensis gen. nov., sp. nov., isolated from coastal seawater.</title>
        <authorList>
            <person name="Feng X."/>
        </authorList>
    </citation>
    <scope>NUCLEOTIDE SEQUENCE [LARGE SCALE GENOMIC DNA]</scope>
    <source>
        <strain evidence="6 7">N1E253</strain>
    </source>
</reference>
<dbReference type="PROSITE" id="PS50850">
    <property type="entry name" value="MFS"/>
    <property type="match status" value="1"/>
</dbReference>
<evidence type="ECO:0000256" key="2">
    <source>
        <dbReference type="ARBA" id="ARBA00022989"/>
    </source>
</evidence>
<comment type="caution">
    <text evidence="6">The sequence shown here is derived from an EMBL/GenBank/DDBJ whole genome shotgun (WGS) entry which is preliminary data.</text>
</comment>
<dbReference type="EMBL" id="JACBAZ010000003">
    <property type="protein sequence ID" value="NWK55710.1"/>
    <property type="molecule type" value="Genomic_DNA"/>
</dbReference>
<dbReference type="Pfam" id="PF07690">
    <property type="entry name" value="MFS_1"/>
    <property type="match status" value="1"/>
</dbReference>
<dbReference type="Proteomes" id="UP000557872">
    <property type="component" value="Unassembled WGS sequence"/>
</dbReference>
<name>A0A851GLQ9_9BACT</name>
<dbReference type="GO" id="GO:0022857">
    <property type="term" value="F:transmembrane transporter activity"/>
    <property type="evidence" value="ECO:0007669"/>
    <property type="project" value="InterPro"/>
</dbReference>
<dbReference type="InterPro" id="IPR020846">
    <property type="entry name" value="MFS_dom"/>
</dbReference>
<feature type="transmembrane region" description="Helical" evidence="4">
    <location>
        <begin position="48"/>
        <end position="69"/>
    </location>
</feature>
<keyword evidence="3 4" id="KW-0472">Membrane</keyword>
<dbReference type="SUPFAM" id="SSF103473">
    <property type="entry name" value="MFS general substrate transporter"/>
    <property type="match status" value="2"/>
</dbReference>
<evidence type="ECO:0000313" key="6">
    <source>
        <dbReference type="EMBL" id="NWK55710.1"/>
    </source>
</evidence>
<feature type="transmembrane region" description="Helical" evidence="4">
    <location>
        <begin position="221"/>
        <end position="243"/>
    </location>
</feature>
<feature type="transmembrane region" description="Helical" evidence="4">
    <location>
        <begin position="375"/>
        <end position="397"/>
    </location>
</feature>
<keyword evidence="2 4" id="KW-1133">Transmembrane helix</keyword>
<evidence type="ECO:0000256" key="4">
    <source>
        <dbReference type="SAM" id="Phobius"/>
    </source>
</evidence>
<feature type="transmembrane region" description="Helical" evidence="4">
    <location>
        <begin position="106"/>
        <end position="129"/>
    </location>
</feature>
<keyword evidence="7" id="KW-1185">Reference proteome</keyword>
<protein>
    <submittedName>
        <fullName evidence="6">MFS transporter</fullName>
    </submittedName>
</protein>
<dbReference type="InterPro" id="IPR011701">
    <property type="entry name" value="MFS"/>
</dbReference>
<evidence type="ECO:0000313" key="7">
    <source>
        <dbReference type="Proteomes" id="UP000557872"/>
    </source>
</evidence>
<accession>A0A851GLQ9</accession>
<evidence type="ECO:0000256" key="1">
    <source>
        <dbReference type="ARBA" id="ARBA00022692"/>
    </source>
</evidence>
<feature type="domain" description="Major facilitator superfamily (MFS) profile" evidence="5">
    <location>
        <begin position="223"/>
        <end position="404"/>
    </location>
</feature>